<evidence type="ECO:0000313" key="2">
    <source>
        <dbReference type="Proteomes" id="UP001497680"/>
    </source>
</evidence>
<reference evidence="1 2" key="1">
    <citation type="journal article" date="2022" name="New Phytol.">
        <title>Ecological generalism drives hyperdiversity of secondary metabolite gene clusters in xylarialean endophytes.</title>
        <authorList>
            <person name="Franco M.E.E."/>
            <person name="Wisecaver J.H."/>
            <person name="Arnold A.E."/>
            <person name="Ju Y.M."/>
            <person name="Slot J.C."/>
            <person name="Ahrendt S."/>
            <person name="Moore L.P."/>
            <person name="Eastman K.E."/>
            <person name="Scott K."/>
            <person name="Konkel Z."/>
            <person name="Mondo S.J."/>
            <person name="Kuo A."/>
            <person name="Hayes R.D."/>
            <person name="Haridas S."/>
            <person name="Andreopoulos B."/>
            <person name="Riley R."/>
            <person name="LaButti K."/>
            <person name="Pangilinan J."/>
            <person name="Lipzen A."/>
            <person name="Amirebrahimi M."/>
            <person name="Yan J."/>
            <person name="Adam C."/>
            <person name="Keymanesh K."/>
            <person name="Ng V."/>
            <person name="Louie K."/>
            <person name="Northen T."/>
            <person name="Drula E."/>
            <person name="Henrissat B."/>
            <person name="Hsieh H.M."/>
            <person name="Youens-Clark K."/>
            <person name="Lutzoni F."/>
            <person name="Miadlikowska J."/>
            <person name="Eastwood D.C."/>
            <person name="Hamelin R.C."/>
            <person name="Grigoriev I.V."/>
            <person name="U'Ren J.M."/>
        </authorList>
    </citation>
    <scope>NUCLEOTIDE SEQUENCE [LARGE SCALE GENOMIC DNA]</scope>
    <source>
        <strain evidence="1 2">ER1909</strain>
    </source>
</reference>
<protein>
    <submittedName>
        <fullName evidence="1">Uncharacterized protein</fullName>
    </submittedName>
</protein>
<comment type="caution">
    <text evidence="1">The sequence shown here is derived from an EMBL/GenBank/DDBJ whole genome shotgun (WGS) entry which is preliminary data.</text>
</comment>
<gene>
    <name evidence="1" type="ORF">F4821DRAFT_271544</name>
</gene>
<dbReference type="Proteomes" id="UP001497680">
    <property type="component" value="Unassembled WGS sequence"/>
</dbReference>
<name>A0ACC0CTM3_9PEZI</name>
<sequence length="438" mass="49984">MDSLSVTASLAGLVSLGLTISGGLIQYCKAYRSQDTDLAQLAQHAQELESFLNLVTDRTSGSQKASSDIDGLLQKCRDTCDTCLLDFKRLNAKYYSYLSKPGEDLKERPRTLVRHLKYPFDKGKFDDLRSQIQEFNIELLGLLQLINLDFTRELRSEALSEFTKITRAVDSIGTTLRSAISSTEHVVTTTIHSRVRQLESTFQRYVENSEKNITTSTGDGLGLISGQIVALRESQNDQALLLRSHFDQALESQLKQMQNFYQTCAIDTTHSRQRQPLGRNRSSILDSLCNCPRTRRTSSIRQHRKGCIYFSGNRSKWAFNIGFRVFNRKVTESWEIEYSQLAWWRNLQIHRNLTFRATVDVTAPAFEVISKLREKVRGGIATIEELEEAFRDSLIELRQIFNSGEGWPTDITPFGGNLLHVSLPKDYSFPFRCLAQYF</sequence>
<organism evidence="1 2">
    <name type="scientific">Hypoxylon rubiginosum</name>
    <dbReference type="NCBI Taxonomy" id="110542"/>
    <lineage>
        <taxon>Eukaryota</taxon>
        <taxon>Fungi</taxon>
        <taxon>Dikarya</taxon>
        <taxon>Ascomycota</taxon>
        <taxon>Pezizomycotina</taxon>
        <taxon>Sordariomycetes</taxon>
        <taxon>Xylariomycetidae</taxon>
        <taxon>Xylariales</taxon>
        <taxon>Hypoxylaceae</taxon>
        <taxon>Hypoxylon</taxon>
    </lineage>
</organism>
<keyword evidence="2" id="KW-1185">Reference proteome</keyword>
<evidence type="ECO:0000313" key="1">
    <source>
        <dbReference type="EMBL" id="KAI6083836.1"/>
    </source>
</evidence>
<proteinExistence type="predicted"/>
<dbReference type="EMBL" id="MU394346">
    <property type="protein sequence ID" value="KAI6083836.1"/>
    <property type="molecule type" value="Genomic_DNA"/>
</dbReference>
<accession>A0ACC0CTM3</accession>